<dbReference type="PANTHER" id="PTHR30126:SF98">
    <property type="entry name" value="HTH-TYPE TRANSCRIPTIONAL ACTIVATOR BAUR"/>
    <property type="match status" value="1"/>
</dbReference>
<evidence type="ECO:0000313" key="7">
    <source>
        <dbReference type="Proteomes" id="UP000015480"/>
    </source>
</evidence>
<dbReference type="HOGENOM" id="CLU_039613_0_0_5"/>
<dbReference type="SUPFAM" id="SSF46785">
    <property type="entry name" value="Winged helix' DNA-binding domain"/>
    <property type="match status" value="1"/>
</dbReference>
<gene>
    <name evidence="6" type="ORF">JCM7686_0196</name>
</gene>
<dbReference type="InterPro" id="IPR000847">
    <property type="entry name" value="LysR_HTH_N"/>
</dbReference>
<dbReference type="CDD" id="cd05466">
    <property type="entry name" value="PBP2_LTTR_substrate"/>
    <property type="match status" value="1"/>
</dbReference>
<dbReference type="KEGG" id="pami:JCM7686_0196"/>
<dbReference type="InterPro" id="IPR005119">
    <property type="entry name" value="LysR_subst-bd"/>
</dbReference>
<name>S5XQH1_PARAH</name>
<keyword evidence="7" id="KW-1185">Reference proteome</keyword>
<dbReference type="Proteomes" id="UP000015480">
    <property type="component" value="Chromosome"/>
</dbReference>
<dbReference type="Gene3D" id="3.40.190.290">
    <property type="match status" value="1"/>
</dbReference>
<evidence type="ECO:0000313" key="6">
    <source>
        <dbReference type="EMBL" id="AGT07307.1"/>
    </source>
</evidence>
<reference evidence="6 7" key="1">
    <citation type="journal article" date="2014" name="BMC Genomics">
        <title>Architecture and functions of a multipartite genome of the methylotrophic bacterium Paracoccus aminophilus JCM 7686, containing primary and secondary chromids.</title>
        <authorList>
            <person name="Dziewit L."/>
            <person name="Czarnecki J."/>
            <person name="Wibberg D."/>
            <person name="Radlinska M."/>
            <person name="Mrozek P."/>
            <person name="Szymczak M."/>
            <person name="Schluter A."/>
            <person name="Puhler A."/>
            <person name="Bartosik D."/>
        </authorList>
    </citation>
    <scope>NUCLEOTIDE SEQUENCE [LARGE SCALE GENOMIC DNA]</scope>
    <source>
        <strain evidence="6">JCM 7686</strain>
    </source>
</reference>
<evidence type="ECO:0000256" key="2">
    <source>
        <dbReference type="ARBA" id="ARBA00023015"/>
    </source>
</evidence>
<feature type="domain" description="HTH lysR-type" evidence="5">
    <location>
        <begin position="6"/>
        <end position="63"/>
    </location>
</feature>
<dbReference type="PANTHER" id="PTHR30126">
    <property type="entry name" value="HTH-TYPE TRANSCRIPTIONAL REGULATOR"/>
    <property type="match status" value="1"/>
</dbReference>
<dbReference type="OrthoDB" id="7506954at2"/>
<keyword evidence="3" id="KW-0238">DNA-binding</keyword>
<accession>S5XQH1</accession>
<evidence type="ECO:0000256" key="1">
    <source>
        <dbReference type="ARBA" id="ARBA00009437"/>
    </source>
</evidence>
<comment type="similarity">
    <text evidence="1">Belongs to the LysR transcriptional regulatory family.</text>
</comment>
<dbReference type="AlphaFoldDB" id="S5XQH1"/>
<dbReference type="SUPFAM" id="SSF53850">
    <property type="entry name" value="Periplasmic binding protein-like II"/>
    <property type="match status" value="1"/>
</dbReference>
<dbReference type="eggNOG" id="COG0583">
    <property type="taxonomic scope" value="Bacteria"/>
</dbReference>
<protein>
    <submittedName>
        <fullName evidence="6">Transcriptional regulator, LysR family</fullName>
    </submittedName>
</protein>
<dbReference type="RefSeq" id="WP_020948947.1">
    <property type="nucleotide sequence ID" value="NC_022041.1"/>
</dbReference>
<dbReference type="Pfam" id="PF00126">
    <property type="entry name" value="HTH_1"/>
    <property type="match status" value="1"/>
</dbReference>
<evidence type="ECO:0000256" key="3">
    <source>
        <dbReference type="ARBA" id="ARBA00023125"/>
    </source>
</evidence>
<dbReference type="GO" id="GO:0000976">
    <property type="term" value="F:transcription cis-regulatory region binding"/>
    <property type="evidence" value="ECO:0007669"/>
    <property type="project" value="TreeGrafter"/>
</dbReference>
<sequence>MRINDYTLRNLRTFCAVVEHGGFGGAQAVLGASPAAISTHLKDLETTLGFTLCHRGRAGFAVTPKGQEVYAEAKRMLSVMEVCEANLGTLRRMLTGHLRIGIVDSEADNPDLPIHHAIRRFFTREQQVRLTVEVGTTEALSKGLQTGDIHVAIGPFPTRHPNIDYRPVWVEDHALYCGQDHPLFDREPGAISPQEISAHPMTVRPYLQRAELAALHDPLITASVSNMEAQAVLIRSGCFLGFLPVHFAQKWVDRGEMRALGGPGLDWKSQFYIALRVQPEPTEVARLFAQDLAATLG</sequence>
<dbReference type="Pfam" id="PF03466">
    <property type="entry name" value="LysR_substrate"/>
    <property type="match status" value="1"/>
</dbReference>
<dbReference type="EMBL" id="CP006650">
    <property type="protein sequence ID" value="AGT07307.1"/>
    <property type="molecule type" value="Genomic_DNA"/>
</dbReference>
<dbReference type="PATRIC" id="fig|1367847.3.peg.138"/>
<organism evidence="6 7">
    <name type="scientific">Paracoccus aminophilus JCM 7686</name>
    <dbReference type="NCBI Taxonomy" id="1367847"/>
    <lineage>
        <taxon>Bacteria</taxon>
        <taxon>Pseudomonadati</taxon>
        <taxon>Pseudomonadota</taxon>
        <taxon>Alphaproteobacteria</taxon>
        <taxon>Rhodobacterales</taxon>
        <taxon>Paracoccaceae</taxon>
        <taxon>Paracoccus</taxon>
    </lineage>
</organism>
<keyword evidence="2" id="KW-0805">Transcription regulation</keyword>
<keyword evidence="4" id="KW-0804">Transcription</keyword>
<evidence type="ECO:0000256" key="4">
    <source>
        <dbReference type="ARBA" id="ARBA00023163"/>
    </source>
</evidence>
<dbReference type="STRING" id="1367847.JCM7686_0196"/>
<proteinExistence type="inferred from homology"/>
<evidence type="ECO:0000259" key="5">
    <source>
        <dbReference type="PROSITE" id="PS50931"/>
    </source>
</evidence>
<dbReference type="InterPro" id="IPR036390">
    <property type="entry name" value="WH_DNA-bd_sf"/>
</dbReference>
<dbReference type="Gene3D" id="1.10.10.10">
    <property type="entry name" value="Winged helix-like DNA-binding domain superfamily/Winged helix DNA-binding domain"/>
    <property type="match status" value="1"/>
</dbReference>
<dbReference type="GO" id="GO:0003700">
    <property type="term" value="F:DNA-binding transcription factor activity"/>
    <property type="evidence" value="ECO:0007669"/>
    <property type="project" value="InterPro"/>
</dbReference>
<dbReference type="InterPro" id="IPR036388">
    <property type="entry name" value="WH-like_DNA-bd_sf"/>
</dbReference>
<dbReference type="PROSITE" id="PS50931">
    <property type="entry name" value="HTH_LYSR"/>
    <property type="match status" value="1"/>
</dbReference>